<reference evidence="5 6" key="1">
    <citation type="submission" date="2016-07" db="EMBL/GenBank/DDBJ databases">
        <title>Pervasive Adenine N6-methylation of Active Genes in Fungi.</title>
        <authorList>
            <consortium name="DOE Joint Genome Institute"/>
            <person name="Mondo S.J."/>
            <person name="Dannebaum R.O."/>
            <person name="Kuo R.C."/>
            <person name="Labutti K."/>
            <person name="Haridas S."/>
            <person name="Kuo A."/>
            <person name="Salamov A."/>
            <person name="Ahrendt S.R."/>
            <person name="Lipzen A."/>
            <person name="Sullivan W."/>
            <person name="Andreopoulos W.B."/>
            <person name="Clum A."/>
            <person name="Lindquist E."/>
            <person name="Daum C."/>
            <person name="Ramamoorthy G.K."/>
            <person name="Gryganskyi A."/>
            <person name="Culley D."/>
            <person name="Magnuson J.K."/>
            <person name="James T.Y."/>
            <person name="O'Malley M.A."/>
            <person name="Stajich J.E."/>
            <person name="Spatafora J.W."/>
            <person name="Visel A."/>
            <person name="Grigoriev I.V."/>
        </authorList>
    </citation>
    <scope>NUCLEOTIDE SEQUENCE [LARGE SCALE GENOMIC DNA]</scope>
    <source>
        <strain evidence="5 6">CBS 115471</strain>
    </source>
</reference>
<dbReference type="Gene3D" id="3.50.50.60">
    <property type="entry name" value="FAD/NAD(P)-binding domain"/>
    <property type="match status" value="2"/>
</dbReference>
<dbReference type="PANTHER" id="PTHR23023">
    <property type="entry name" value="DIMETHYLANILINE MONOOXYGENASE"/>
    <property type="match status" value="1"/>
</dbReference>
<keyword evidence="4" id="KW-1133">Transmembrane helix</keyword>
<comment type="caution">
    <text evidence="5">The sequence shown here is derived from an EMBL/GenBank/DDBJ whole genome shotgun (WGS) entry which is preliminary data.</text>
</comment>
<sequence length="598" mass="66818">MPSQNDYDVIIVGAGWYGLIAAYTYLELAPGTRLLIVDDGESIGGVWNTERIYPNLFAQVGHGLFEYSFYPMKKEGLTKDRYISGKTIHDYLQSFAEDFDLVRRIKLRTTVTDARNVDGSWILTLNGDDKTRISSTKLIVASGVTSGPYVPDFPKDGFAKPIIHSGQIGTQIAHLTSPDVQRATVLGAAKSAYDTVFLLLKAGKSVDWIIREDGSGPLAIMPPKLAGLVNTVDIMGTRALASFSPAILNTSGVWYKFLQKSSIGNSLTKMFWRSVTWMAEWQAGYSKSANTEKLRPIPSGYGIFWANSGLGLASVPDFWKVVHAGDLTVHRTEISGFADHNKVILKNKDVLETDQVILCTGWTDNLGLFDESTRVQWGLPSSADVGNEWEKLDAKADKIVLEKLPFLRKNAPDTETPYSHTRPWRLYRRLVSPSMAAQGDRSAFFPGQIHSVYTPLVAEMQALWGVAYLLGRIDLPNQEEMEIEVATWCSWTKRRYLEQGRRHSYSIYDYLAYVDTLARDLGLNTSRKSNPFSEMFLPYRPQDWRGLIPEFLQAEKKKGITGNEFKTLSSNGNLGNGKLAPCIEVEDLLNYMGKSKVT</sequence>
<keyword evidence="1" id="KW-0285">Flavoprotein</keyword>
<name>A0A1Y1YZV6_9PLEO</name>
<dbReference type="InterPro" id="IPR036188">
    <property type="entry name" value="FAD/NAD-bd_sf"/>
</dbReference>
<dbReference type="InterPro" id="IPR050346">
    <property type="entry name" value="FMO-like"/>
</dbReference>
<accession>A0A1Y1YZV6</accession>
<evidence type="ECO:0000313" key="6">
    <source>
        <dbReference type="Proteomes" id="UP000193144"/>
    </source>
</evidence>
<keyword evidence="4" id="KW-0472">Membrane</keyword>
<feature type="transmembrane region" description="Helical" evidence="4">
    <location>
        <begin position="7"/>
        <end position="26"/>
    </location>
</feature>
<evidence type="ECO:0000256" key="4">
    <source>
        <dbReference type="SAM" id="Phobius"/>
    </source>
</evidence>
<evidence type="ECO:0000313" key="5">
    <source>
        <dbReference type="EMBL" id="ORY03476.1"/>
    </source>
</evidence>
<protein>
    <submittedName>
        <fullName evidence="5">Uncharacterized protein</fullName>
    </submittedName>
</protein>
<organism evidence="5 6">
    <name type="scientific">Clohesyomyces aquaticus</name>
    <dbReference type="NCBI Taxonomy" id="1231657"/>
    <lineage>
        <taxon>Eukaryota</taxon>
        <taxon>Fungi</taxon>
        <taxon>Dikarya</taxon>
        <taxon>Ascomycota</taxon>
        <taxon>Pezizomycotina</taxon>
        <taxon>Dothideomycetes</taxon>
        <taxon>Pleosporomycetidae</taxon>
        <taxon>Pleosporales</taxon>
        <taxon>Lindgomycetaceae</taxon>
        <taxon>Clohesyomyces</taxon>
    </lineage>
</organism>
<dbReference type="EMBL" id="MCFA01000146">
    <property type="protein sequence ID" value="ORY03476.1"/>
    <property type="molecule type" value="Genomic_DNA"/>
</dbReference>
<evidence type="ECO:0000256" key="3">
    <source>
        <dbReference type="ARBA" id="ARBA00023002"/>
    </source>
</evidence>
<keyword evidence="4" id="KW-0812">Transmembrane</keyword>
<dbReference type="Proteomes" id="UP000193144">
    <property type="component" value="Unassembled WGS sequence"/>
</dbReference>
<dbReference type="OrthoDB" id="2915840at2759"/>
<dbReference type="GO" id="GO:0016491">
    <property type="term" value="F:oxidoreductase activity"/>
    <property type="evidence" value="ECO:0007669"/>
    <property type="project" value="UniProtKB-KW"/>
</dbReference>
<evidence type="ECO:0000256" key="1">
    <source>
        <dbReference type="ARBA" id="ARBA00022630"/>
    </source>
</evidence>
<proteinExistence type="predicted"/>
<dbReference type="SUPFAM" id="SSF51905">
    <property type="entry name" value="FAD/NAD(P)-binding domain"/>
    <property type="match status" value="2"/>
</dbReference>
<keyword evidence="2" id="KW-0274">FAD</keyword>
<gene>
    <name evidence="5" type="ORF">BCR34DRAFT_545124</name>
</gene>
<dbReference type="AlphaFoldDB" id="A0A1Y1YZV6"/>
<keyword evidence="6" id="KW-1185">Reference proteome</keyword>
<evidence type="ECO:0000256" key="2">
    <source>
        <dbReference type="ARBA" id="ARBA00022827"/>
    </source>
</evidence>
<keyword evidence="3" id="KW-0560">Oxidoreductase</keyword>
<dbReference type="Pfam" id="PF13738">
    <property type="entry name" value="Pyr_redox_3"/>
    <property type="match status" value="1"/>
</dbReference>